<evidence type="ECO:0000313" key="11">
    <source>
        <dbReference type="EnsemblMetazoa" id="XP_003730344"/>
    </source>
</evidence>
<keyword evidence="4" id="KW-0297">G-protein coupled receptor</keyword>
<evidence type="ECO:0000256" key="6">
    <source>
        <dbReference type="ARBA" id="ARBA00023170"/>
    </source>
</evidence>
<dbReference type="InParanoid" id="A0A7M7GJ72"/>
<dbReference type="SUPFAM" id="SSF81321">
    <property type="entry name" value="Family A G protein-coupled receptor-like"/>
    <property type="match status" value="1"/>
</dbReference>
<evidence type="ECO:0000256" key="5">
    <source>
        <dbReference type="ARBA" id="ARBA00023136"/>
    </source>
</evidence>
<dbReference type="OMA" id="RAIFATC"/>
<feature type="domain" description="G-protein coupled receptors family 1 profile" evidence="10">
    <location>
        <begin position="66"/>
        <end position="341"/>
    </location>
</feature>
<dbReference type="EnsemblMetazoa" id="XM_003730296">
    <property type="protein sequence ID" value="XP_003730344"/>
    <property type="gene ID" value="LOC100890002"/>
</dbReference>
<feature type="transmembrane region" description="Helical" evidence="9">
    <location>
        <begin position="284"/>
        <end position="307"/>
    </location>
</feature>
<dbReference type="Gene3D" id="1.20.1070.10">
    <property type="entry name" value="Rhodopsin 7-helix transmembrane proteins"/>
    <property type="match status" value="1"/>
</dbReference>
<dbReference type="FunCoup" id="A0A7M7GJ72">
    <property type="interactions" value="641"/>
</dbReference>
<evidence type="ECO:0000256" key="3">
    <source>
        <dbReference type="ARBA" id="ARBA00022989"/>
    </source>
</evidence>
<keyword evidence="7" id="KW-0807">Transducer</keyword>
<accession>A0A7M7GJ72</accession>
<feature type="transmembrane region" description="Helical" evidence="9">
    <location>
        <begin position="124"/>
        <end position="152"/>
    </location>
</feature>
<feature type="transmembrane region" description="Helical" evidence="9">
    <location>
        <begin position="87"/>
        <end position="104"/>
    </location>
</feature>
<dbReference type="Proteomes" id="UP000007110">
    <property type="component" value="Unassembled WGS sequence"/>
</dbReference>
<reference evidence="11" key="2">
    <citation type="submission" date="2021-01" db="UniProtKB">
        <authorList>
            <consortium name="EnsemblMetazoa"/>
        </authorList>
    </citation>
    <scope>IDENTIFICATION</scope>
</reference>
<dbReference type="KEGG" id="spu:100890002"/>
<comment type="subcellular location">
    <subcellularLocation>
        <location evidence="1">Membrane</location>
        <topology evidence="1">Multi-pass membrane protein</topology>
    </subcellularLocation>
</comment>
<name>A0A7M7GJ72_STRPU</name>
<protein>
    <recommendedName>
        <fullName evidence="10">G-protein coupled receptors family 1 profile domain-containing protein</fullName>
    </recommendedName>
</protein>
<keyword evidence="3 9" id="KW-1133">Transmembrane helix</keyword>
<dbReference type="OrthoDB" id="10036964at2759"/>
<dbReference type="InterPro" id="IPR017452">
    <property type="entry name" value="GPCR_Rhodpsn_7TM"/>
</dbReference>
<keyword evidence="2 9" id="KW-0812">Transmembrane</keyword>
<feature type="transmembrane region" description="Helical" evidence="9">
    <location>
        <begin position="49"/>
        <end position="75"/>
    </location>
</feature>
<reference evidence="12" key="1">
    <citation type="submission" date="2015-02" db="EMBL/GenBank/DDBJ databases">
        <title>Genome sequencing for Strongylocentrotus purpuratus.</title>
        <authorList>
            <person name="Murali S."/>
            <person name="Liu Y."/>
            <person name="Vee V."/>
            <person name="English A."/>
            <person name="Wang M."/>
            <person name="Skinner E."/>
            <person name="Han Y."/>
            <person name="Muzny D.M."/>
            <person name="Worley K.C."/>
            <person name="Gibbs R.A."/>
        </authorList>
    </citation>
    <scope>NUCLEOTIDE SEQUENCE</scope>
</reference>
<proteinExistence type="predicted"/>
<dbReference type="GO" id="GO:0007186">
    <property type="term" value="P:G protein-coupled receptor signaling pathway"/>
    <property type="evidence" value="ECO:0000318"/>
    <property type="project" value="GO_Central"/>
</dbReference>
<dbReference type="CDD" id="cd00637">
    <property type="entry name" value="7tm_classA_rhodopsin-like"/>
    <property type="match status" value="1"/>
</dbReference>
<feature type="transmembrane region" description="Helical" evidence="9">
    <location>
        <begin position="232"/>
        <end position="252"/>
    </location>
</feature>
<evidence type="ECO:0000256" key="1">
    <source>
        <dbReference type="ARBA" id="ARBA00004141"/>
    </source>
</evidence>
<dbReference type="InterPro" id="IPR000276">
    <property type="entry name" value="GPCR_Rhodpsn"/>
</dbReference>
<evidence type="ECO:0000259" key="10">
    <source>
        <dbReference type="PROSITE" id="PS50262"/>
    </source>
</evidence>
<evidence type="ECO:0000256" key="2">
    <source>
        <dbReference type="ARBA" id="ARBA00022692"/>
    </source>
</evidence>
<dbReference type="RefSeq" id="XP_003730344.1">
    <property type="nucleotide sequence ID" value="XM_003730296.3"/>
</dbReference>
<keyword evidence="6" id="KW-0675">Receptor</keyword>
<evidence type="ECO:0000256" key="4">
    <source>
        <dbReference type="ARBA" id="ARBA00023040"/>
    </source>
</evidence>
<dbReference type="AlphaFoldDB" id="A0A7M7GJ72"/>
<evidence type="ECO:0000313" key="12">
    <source>
        <dbReference type="Proteomes" id="UP000007110"/>
    </source>
</evidence>
<evidence type="ECO:0000256" key="7">
    <source>
        <dbReference type="ARBA" id="ARBA00023224"/>
    </source>
</evidence>
<dbReference type="Pfam" id="PF00001">
    <property type="entry name" value="7tm_1"/>
    <property type="match status" value="1"/>
</dbReference>
<organism evidence="11 12">
    <name type="scientific">Strongylocentrotus purpuratus</name>
    <name type="common">Purple sea urchin</name>
    <dbReference type="NCBI Taxonomy" id="7668"/>
    <lineage>
        <taxon>Eukaryota</taxon>
        <taxon>Metazoa</taxon>
        <taxon>Echinodermata</taxon>
        <taxon>Eleutherozoa</taxon>
        <taxon>Echinozoa</taxon>
        <taxon>Echinoidea</taxon>
        <taxon>Euechinoidea</taxon>
        <taxon>Echinacea</taxon>
        <taxon>Camarodonta</taxon>
        <taxon>Echinidea</taxon>
        <taxon>Strongylocentrotidae</taxon>
        <taxon>Strongylocentrotus</taxon>
    </lineage>
</organism>
<feature type="region of interest" description="Disordered" evidence="8">
    <location>
        <begin position="388"/>
        <end position="408"/>
    </location>
</feature>
<dbReference type="PROSITE" id="PS50262">
    <property type="entry name" value="G_PROTEIN_RECEP_F1_2"/>
    <property type="match status" value="1"/>
</dbReference>
<dbReference type="GeneID" id="100890002"/>
<dbReference type="PRINTS" id="PR00237">
    <property type="entry name" value="GPCRRHODOPSN"/>
</dbReference>
<keyword evidence="12" id="KW-1185">Reference proteome</keyword>
<keyword evidence="5 9" id="KW-0472">Membrane</keyword>
<feature type="transmembrane region" description="Helical" evidence="9">
    <location>
        <begin position="173"/>
        <end position="196"/>
    </location>
</feature>
<sequence length="408" mass="46715">MESDFPDSLMEDYGYFNVNFSYDPIHLCDSLRRVNASDVNDFLYVGYERWLICLILPLILTLGLVTNLAFMYVVARIQSMRTVVNQYLVHLAVADMLFLVGAIGKKLWQYCESPLKDDEGSAYGPIMVIISHLLVYTTIFSSELLVTLVAFERFYAVCRPMVVFAASSNNRKVANLLCLVWLISVSLAASTIPSVLKPISICHIWPDEYSYLERMYVKYTAVNISIRYYTNIIQTVPFFVVMVINSILYVCIMREMERRLKAMERHDLDLQSNVDIRNQVSRMLVANGIIFFILMAPFQFGSLINFVDKIIGTYSMNNSERFLNIARMMVYCNSAINPIIYNMANSRYRAAFEEAFFKKWCKKRRWSRHPQKQLGNHSSVYATSITKASNSDSSLGGNPAANGNETCV</sequence>
<dbReference type="PANTHER" id="PTHR24243">
    <property type="entry name" value="G-PROTEIN COUPLED RECEPTOR"/>
    <property type="match status" value="1"/>
</dbReference>
<dbReference type="PANTHER" id="PTHR24243:SF208">
    <property type="entry name" value="PYROKININ-1 RECEPTOR"/>
    <property type="match status" value="1"/>
</dbReference>
<evidence type="ECO:0000256" key="8">
    <source>
        <dbReference type="SAM" id="MobiDB-lite"/>
    </source>
</evidence>
<dbReference type="GO" id="GO:0005886">
    <property type="term" value="C:plasma membrane"/>
    <property type="evidence" value="ECO:0000318"/>
    <property type="project" value="GO_Central"/>
</dbReference>
<dbReference type="GO" id="GO:0004930">
    <property type="term" value="F:G protein-coupled receptor activity"/>
    <property type="evidence" value="ECO:0000318"/>
    <property type="project" value="GO_Central"/>
</dbReference>
<evidence type="ECO:0000256" key="9">
    <source>
        <dbReference type="SAM" id="Phobius"/>
    </source>
</evidence>